<dbReference type="GO" id="GO:0008270">
    <property type="term" value="F:zinc ion binding"/>
    <property type="evidence" value="ECO:0007669"/>
    <property type="project" value="UniProtKB-KW"/>
</dbReference>
<dbReference type="InterPro" id="IPR013083">
    <property type="entry name" value="Znf_RING/FYVE/PHD"/>
</dbReference>
<accession>A0A7I8KB96</accession>
<dbReference type="PANTHER" id="PTHR15710">
    <property type="entry name" value="E3 UBIQUITIN-PROTEIN LIGASE PRAJA"/>
    <property type="match status" value="1"/>
</dbReference>
<sequence>MAAQGGDSMVNPPREADLSAGVADGQERDSYVFFPVMLGVIRAPVRDGEEAAPSPAADRIVMVSPLTRGAVVLIMRGDRQDLAAMMEEILAAEGGAAGPPPASKASVDALRTVKRPEAGGGEEEMQDCAVCLDGLWEAEEEEKCGAVKEMPCGHRFHGGCIEKWLSMHGLCPLCRHRMPEEERAGGKKGGEEEEIDGDFAERQRRAVERTILAAFGFNWAISPGLTTQPRQQ</sequence>
<evidence type="ECO:0000259" key="6">
    <source>
        <dbReference type="PROSITE" id="PS50089"/>
    </source>
</evidence>
<keyword evidence="1" id="KW-0479">Metal-binding</keyword>
<evidence type="ECO:0000256" key="4">
    <source>
        <dbReference type="PROSITE-ProRule" id="PRU00175"/>
    </source>
</evidence>
<protein>
    <recommendedName>
        <fullName evidence="6">RING-type domain-containing protein</fullName>
    </recommendedName>
</protein>
<dbReference type="Gene3D" id="3.30.40.10">
    <property type="entry name" value="Zinc/RING finger domain, C3HC4 (zinc finger)"/>
    <property type="match status" value="1"/>
</dbReference>
<evidence type="ECO:0000313" key="7">
    <source>
        <dbReference type="EMBL" id="CAA7395040.1"/>
    </source>
</evidence>
<feature type="domain" description="RING-type" evidence="6">
    <location>
        <begin position="128"/>
        <end position="175"/>
    </location>
</feature>
<dbReference type="PANTHER" id="PTHR15710:SF132">
    <property type="entry name" value="E3 UBIQUITIN-PROTEIN LIGASE MPSR1"/>
    <property type="match status" value="1"/>
</dbReference>
<gene>
    <name evidence="7" type="ORF">SI8410_04005701</name>
</gene>
<evidence type="ECO:0000256" key="2">
    <source>
        <dbReference type="ARBA" id="ARBA00022771"/>
    </source>
</evidence>
<dbReference type="Pfam" id="PF13639">
    <property type="entry name" value="zf-RING_2"/>
    <property type="match status" value="1"/>
</dbReference>
<feature type="compositionally biased region" description="Basic and acidic residues" evidence="5">
    <location>
        <begin position="181"/>
        <end position="190"/>
    </location>
</feature>
<reference evidence="7" key="1">
    <citation type="submission" date="2020-02" db="EMBL/GenBank/DDBJ databases">
        <authorList>
            <person name="Scholz U."/>
            <person name="Mascher M."/>
            <person name="Fiebig A."/>
        </authorList>
    </citation>
    <scope>NUCLEOTIDE SEQUENCE</scope>
</reference>
<dbReference type="EMBL" id="LR746267">
    <property type="protein sequence ID" value="CAA7395040.1"/>
    <property type="molecule type" value="Genomic_DNA"/>
</dbReference>
<evidence type="ECO:0000313" key="8">
    <source>
        <dbReference type="Proteomes" id="UP000663760"/>
    </source>
</evidence>
<keyword evidence="8" id="KW-1185">Reference proteome</keyword>
<organism evidence="7 8">
    <name type="scientific">Spirodela intermedia</name>
    <name type="common">Intermediate duckweed</name>
    <dbReference type="NCBI Taxonomy" id="51605"/>
    <lineage>
        <taxon>Eukaryota</taxon>
        <taxon>Viridiplantae</taxon>
        <taxon>Streptophyta</taxon>
        <taxon>Embryophyta</taxon>
        <taxon>Tracheophyta</taxon>
        <taxon>Spermatophyta</taxon>
        <taxon>Magnoliopsida</taxon>
        <taxon>Liliopsida</taxon>
        <taxon>Araceae</taxon>
        <taxon>Lemnoideae</taxon>
        <taxon>Spirodela</taxon>
    </lineage>
</organism>
<keyword evidence="2 4" id="KW-0863">Zinc-finger</keyword>
<dbReference type="SMART" id="SM00184">
    <property type="entry name" value="RING"/>
    <property type="match status" value="1"/>
</dbReference>
<dbReference type="AlphaFoldDB" id="A0A7I8KB96"/>
<keyword evidence="3" id="KW-0862">Zinc</keyword>
<dbReference type="Proteomes" id="UP000663760">
    <property type="component" value="Chromosome 4"/>
</dbReference>
<dbReference type="InterPro" id="IPR001841">
    <property type="entry name" value="Znf_RING"/>
</dbReference>
<dbReference type="GO" id="GO:0005737">
    <property type="term" value="C:cytoplasm"/>
    <property type="evidence" value="ECO:0007669"/>
    <property type="project" value="TreeGrafter"/>
</dbReference>
<dbReference type="PROSITE" id="PS50089">
    <property type="entry name" value="ZF_RING_2"/>
    <property type="match status" value="1"/>
</dbReference>
<name>A0A7I8KB96_SPIIN</name>
<dbReference type="GO" id="GO:0061630">
    <property type="term" value="F:ubiquitin protein ligase activity"/>
    <property type="evidence" value="ECO:0007669"/>
    <property type="project" value="TreeGrafter"/>
</dbReference>
<evidence type="ECO:0000256" key="5">
    <source>
        <dbReference type="SAM" id="MobiDB-lite"/>
    </source>
</evidence>
<evidence type="ECO:0000256" key="1">
    <source>
        <dbReference type="ARBA" id="ARBA00022723"/>
    </source>
</evidence>
<feature type="region of interest" description="Disordered" evidence="5">
    <location>
        <begin position="181"/>
        <end position="200"/>
    </location>
</feature>
<dbReference type="CDD" id="cd16454">
    <property type="entry name" value="RING-H2_PA-TM-RING"/>
    <property type="match status" value="1"/>
</dbReference>
<proteinExistence type="predicted"/>
<evidence type="ECO:0000256" key="3">
    <source>
        <dbReference type="ARBA" id="ARBA00022833"/>
    </source>
</evidence>
<dbReference type="SUPFAM" id="SSF57850">
    <property type="entry name" value="RING/U-box"/>
    <property type="match status" value="1"/>
</dbReference>
<dbReference type="OrthoDB" id="8062037at2759"/>
<feature type="region of interest" description="Disordered" evidence="5">
    <location>
        <begin position="1"/>
        <end position="22"/>
    </location>
</feature>
<dbReference type="GO" id="GO:0016567">
    <property type="term" value="P:protein ubiquitination"/>
    <property type="evidence" value="ECO:0007669"/>
    <property type="project" value="TreeGrafter"/>
</dbReference>